<evidence type="ECO:0000313" key="3">
    <source>
        <dbReference type="EMBL" id="KAF2898369.1"/>
    </source>
</evidence>
<feature type="region of interest" description="Disordered" evidence="2">
    <location>
        <begin position="38"/>
        <end position="57"/>
    </location>
</feature>
<gene>
    <name evidence="3" type="ORF">ILUMI_07807</name>
</gene>
<organism evidence="3 4">
    <name type="scientific">Ignelater luminosus</name>
    <name type="common">Cucubano</name>
    <name type="synonym">Pyrophorus luminosus</name>
    <dbReference type="NCBI Taxonomy" id="2038154"/>
    <lineage>
        <taxon>Eukaryota</taxon>
        <taxon>Metazoa</taxon>
        <taxon>Ecdysozoa</taxon>
        <taxon>Arthropoda</taxon>
        <taxon>Hexapoda</taxon>
        <taxon>Insecta</taxon>
        <taxon>Pterygota</taxon>
        <taxon>Neoptera</taxon>
        <taxon>Endopterygota</taxon>
        <taxon>Coleoptera</taxon>
        <taxon>Polyphaga</taxon>
        <taxon>Elateriformia</taxon>
        <taxon>Elateroidea</taxon>
        <taxon>Elateridae</taxon>
        <taxon>Agrypninae</taxon>
        <taxon>Pyrophorini</taxon>
        <taxon>Ignelater</taxon>
    </lineage>
</organism>
<evidence type="ECO:0000313" key="4">
    <source>
        <dbReference type="Proteomes" id="UP000801492"/>
    </source>
</evidence>
<dbReference type="Pfam" id="PF05217">
    <property type="entry name" value="SAXO1-2"/>
    <property type="match status" value="1"/>
</dbReference>
<evidence type="ECO:0000256" key="1">
    <source>
        <dbReference type="ARBA" id="ARBA00008738"/>
    </source>
</evidence>
<reference evidence="3" key="1">
    <citation type="submission" date="2019-08" db="EMBL/GenBank/DDBJ databases">
        <title>The genome of the North American firefly Photinus pyralis.</title>
        <authorList>
            <consortium name="Photinus pyralis genome working group"/>
            <person name="Fallon T.R."/>
            <person name="Sander Lower S.E."/>
            <person name="Weng J.-K."/>
        </authorList>
    </citation>
    <scope>NUCLEOTIDE SEQUENCE</scope>
    <source>
        <strain evidence="3">TRF0915ILg1</strain>
        <tissue evidence="3">Whole body</tissue>
    </source>
</reference>
<feature type="non-terminal residue" evidence="3">
    <location>
        <position position="394"/>
    </location>
</feature>
<dbReference type="EMBL" id="VTPC01003552">
    <property type="protein sequence ID" value="KAF2898369.1"/>
    <property type="molecule type" value="Genomic_DNA"/>
</dbReference>
<dbReference type="Proteomes" id="UP000801492">
    <property type="component" value="Unassembled WGS sequence"/>
</dbReference>
<proteinExistence type="inferred from homology"/>
<sequence>MPHQCWRRHNLLGGGPFQDLTTHKFDYVPKPIHKTLSCKPPPSIPTGEPFSDKTTNRLSYRPVDTKNLKVKPIRPFRGCQSLTGKMDCNTTHRLSYLPYERPEPLEKPWAPSKRYTHPITRMSNDTVYKQSYLPVRGDPQKSCKPERCYKPPIFKMQGGSTYKLSYRPCEMVKTKIIRPYHSLNHGEGKVSGETTHKMSYQEYKGALPASMIKPCYRKFTKDDPMQSITTHRQDYVPQPISKRTSCRPIPGFGVKDVPISDETTCRLSYTPHNLNAVRVQPARLMGELPKLTGKVDDKTTHKLSYLSWDPRPKEEMPWKPSKVYRPPEVCIDGNTIHSLSFQPPGSYIPCAKDDPDCIPCPPPPRICQPPSIREDYPDPCCPGIHTANCIPCLP</sequence>
<dbReference type="GO" id="GO:0005814">
    <property type="term" value="C:centriole"/>
    <property type="evidence" value="ECO:0007669"/>
    <property type="project" value="TreeGrafter"/>
</dbReference>
<dbReference type="PANTHER" id="PTHR31516">
    <property type="entry name" value="STABILIZER OF AXONEMAL MICROTUBULES 2"/>
    <property type="match status" value="1"/>
</dbReference>
<comment type="caution">
    <text evidence="3">The sequence shown here is derived from an EMBL/GenBank/DDBJ whole genome shotgun (WGS) entry which is preliminary data.</text>
</comment>
<protein>
    <recommendedName>
        <fullName evidence="5">Stabilizer of axonemal microtubules 1</fullName>
    </recommendedName>
</protein>
<dbReference type="GO" id="GO:0036126">
    <property type="term" value="C:sperm flagellum"/>
    <property type="evidence" value="ECO:0007669"/>
    <property type="project" value="TreeGrafter"/>
</dbReference>
<dbReference type="AlphaFoldDB" id="A0A8K0D5P9"/>
<dbReference type="GO" id="GO:0005879">
    <property type="term" value="C:axonemal microtubule"/>
    <property type="evidence" value="ECO:0007669"/>
    <property type="project" value="TreeGrafter"/>
</dbReference>
<evidence type="ECO:0008006" key="5">
    <source>
        <dbReference type="Google" id="ProtNLM"/>
    </source>
</evidence>
<evidence type="ECO:0000256" key="2">
    <source>
        <dbReference type="SAM" id="MobiDB-lite"/>
    </source>
</evidence>
<comment type="similarity">
    <text evidence="1">Belongs to the FAM154 family.</text>
</comment>
<dbReference type="OrthoDB" id="365640at2759"/>
<dbReference type="GO" id="GO:0008017">
    <property type="term" value="F:microtubule binding"/>
    <property type="evidence" value="ECO:0007669"/>
    <property type="project" value="InterPro"/>
</dbReference>
<name>A0A8K0D5P9_IGNLU</name>
<dbReference type="InterPro" id="IPR033336">
    <property type="entry name" value="SAXO1/2"/>
</dbReference>
<dbReference type="PANTHER" id="PTHR31516:SF17">
    <property type="entry name" value="STABILIZER OF AXONEMAL MICROTUBULES 2"/>
    <property type="match status" value="1"/>
</dbReference>
<keyword evidence="4" id="KW-1185">Reference proteome</keyword>
<dbReference type="GO" id="GO:0036064">
    <property type="term" value="C:ciliary basal body"/>
    <property type="evidence" value="ECO:0007669"/>
    <property type="project" value="TreeGrafter"/>
</dbReference>
<accession>A0A8K0D5P9</accession>